<accession>A0A6I8LWG4</accession>
<reference evidence="1 2" key="1">
    <citation type="submission" date="2019-09" db="EMBL/GenBank/DDBJ databases">
        <authorList>
            <person name="Leyn A S."/>
        </authorList>
    </citation>
    <scope>NUCLEOTIDE SEQUENCE [LARGE SCALE GENOMIC DNA]</scope>
    <source>
        <strain evidence="1">AA231_1</strain>
    </source>
</reference>
<name>A0A6I8LWG4_9PSEU</name>
<dbReference type="AlphaFoldDB" id="A0A6I8LWG4"/>
<proteinExistence type="predicted"/>
<sequence>MPTREERIISAAVGLTSELEGAWGLVTYLRHSGYMKSLYGGTVLLGPAGEALRVDPVKNLRPWAYTLQPVLPYDEDESSTGWSEPDGYVHHRTKYPPGWFFPKEHQPRPVLVETRTPIKEVADRLEEDVLPSYRYWAGRIRERNAQRHKRLAQERAAALDLAQAFGGPVRVVPGPSSLTVCRLDDGESRIQLNTRSPYVEMSFLVSRDRAAVIAPELARLLGFAST</sequence>
<evidence type="ECO:0000313" key="1">
    <source>
        <dbReference type="EMBL" id="VVJ21532.1"/>
    </source>
</evidence>
<evidence type="ECO:0000313" key="2">
    <source>
        <dbReference type="Proteomes" id="UP000399805"/>
    </source>
</evidence>
<protein>
    <submittedName>
        <fullName evidence="1">Uncharacterized protein</fullName>
    </submittedName>
</protein>
<dbReference type="Proteomes" id="UP000399805">
    <property type="component" value="Unassembled WGS sequence"/>
</dbReference>
<organism evidence="1 2">
    <name type="scientific">Amycolatopsis camponoti</name>
    <dbReference type="NCBI Taxonomy" id="2606593"/>
    <lineage>
        <taxon>Bacteria</taxon>
        <taxon>Bacillati</taxon>
        <taxon>Actinomycetota</taxon>
        <taxon>Actinomycetes</taxon>
        <taxon>Pseudonocardiales</taxon>
        <taxon>Pseudonocardiaceae</taxon>
        <taxon>Amycolatopsis</taxon>
    </lineage>
</organism>
<gene>
    <name evidence="1" type="ORF">AA23TX_06553</name>
</gene>
<keyword evidence="2" id="KW-1185">Reference proteome</keyword>
<dbReference type="EMBL" id="CABVGP010000002">
    <property type="protein sequence ID" value="VVJ21532.1"/>
    <property type="molecule type" value="Genomic_DNA"/>
</dbReference>
<dbReference type="RefSeq" id="WP_155546470.1">
    <property type="nucleotide sequence ID" value="NZ_CABVGP010000002.1"/>
</dbReference>